<dbReference type="Proteomes" id="UP000263486">
    <property type="component" value="Unassembled WGS sequence"/>
</dbReference>
<dbReference type="InterPro" id="IPR041881">
    <property type="entry name" value="PqqD_sf"/>
</dbReference>
<evidence type="ECO:0000313" key="2">
    <source>
        <dbReference type="Proteomes" id="UP000263486"/>
    </source>
</evidence>
<comment type="caution">
    <text evidence="1">The sequence shown here is derived from an EMBL/GenBank/DDBJ whole genome shotgun (WGS) entry which is preliminary data.</text>
</comment>
<dbReference type="Pfam" id="PF05402">
    <property type="entry name" value="PqqD"/>
    <property type="match status" value="1"/>
</dbReference>
<proteinExistence type="predicted"/>
<organism evidence="1 2">
    <name type="scientific">Psychrilyobacter piezotolerans</name>
    <dbReference type="NCBI Taxonomy" id="2293438"/>
    <lineage>
        <taxon>Bacteria</taxon>
        <taxon>Fusobacteriati</taxon>
        <taxon>Fusobacteriota</taxon>
        <taxon>Fusobacteriia</taxon>
        <taxon>Fusobacteriales</taxon>
        <taxon>Fusobacteriaceae</taxon>
        <taxon>Psychrilyobacter</taxon>
    </lineage>
</organism>
<dbReference type="Gene3D" id="1.10.10.1150">
    <property type="entry name" value="Coenzyme PQQ synthesis protein D (PqqD)"/>
    <property type="match status" value="1"/>
</dbReference>
<dbReference type="InterPro" id="IPR008792">
    <property type="entry name" value="PQQD"/>
</dbReference>
<dbReference type="RefSeq" id="WP_114642633.1">
    <property type="nucleotide sequence ID" value="NZ_JAACIO010000016.1"/>
</dbReference>
<protein>
    <submittedName>
        <fullName evidence="1">PqqD family peptide modification chaperone</fullName>
    </submittedName>
</protein>
<evidence type="ECO:0000313" key="1">
    <source>
        <dbReference type="EMBL" id="REI40894.1"/>
    </source>
</evidence>
<accession>A0ABX9KG77</accession>
<reference evidence="1 2" key="1">
    <citation type="submission" date="2018-08" db="EMBL/GenBank/DDBJ databases">
        <title>Draft genome sequence of Psychrilyobacter sp. strain SD5 isolated from Black Sea water.</title>
        <authorList>
            <person name="Yadav S."/>
            <person name="Villanueva L."/>
            <person name="Damste J.S.S."/>
        </authorList>
    </citation>
    <scope>NUCLEOTIDE SEQUENCE [LARGE SCALE GENOMIC DNA]</scope>
    <source>
        <strain evidence="1 2">SD5</strain>
    </source>
</reference>
<dbReference type="EMBL" id="QUAJ01000015">
    <property type="protein sequence ID" value="REI40894.1"/>
    <property type="molecule type" value="Genomic_DNA"/>
</dbReference>
<gene>
    <name evidence="1" type="ORF">DYH56_09550</name>
</gene>
<keyword evidence="2" id="KW-1185">Reference proteome</keyword>
<name>A0ABX9KG77_9FUSO</name>
<sequence>MKKNEENFLDIIPVKLHLDCKRQDGNIHLVFTHTSFLQRTLRWMTKKSNTSTLELDGLGSLVWENIDGKNTIYDIINILLETEEDTYESMQERVFIFIRILKNRKIIAFKEVD</sequence>